<sequence length="417" mass="45821">MNEKGKRSIYMTRSDKQKMSKKKKVFIILGVVVVVLAILYFVLFGGSKKPKEVAQEDLGIDYYTVEDVEQVFINGVVTPVKSKEFIKDATLGKLGDLQVKNGDVVDEGTVLYQYVDDQTSTQITELKFQIESTQAEKDKAARQMQLDLNELGNASAPTGDAKAGAEEGEMAVAPQMSRESIELKYDLPSFDAKINQLQSQITELNEKQINQVKAPFKGQVTIPQEQNRDSAILTLKSNDFYVEGEVNEKDLSKIKVKQPADVRTIANDKLYKGEISYVSNSPSSKAQPAEGGGGMMGGGGGTSSLSNYTVKLTLKDADNITDGFHVQASIKLEDKKIELPLAALKKDKEQQYVLVDDFGTVVRKDIQTTDKGAKKDHVVVISGLDALDKVILKSKNELKNGDIIDPNQAEEGTEVKE</sequence>
<proteinExistence type="predicted"/>
<dbReference type="GO" id="GO:0030313">
    <property type="term" value="C:cell envelope"/>
    <property type="evidence" value="ECO:0007669"/>
    <property type="project" value="UniProtKB-SubCell"/>
</dbReference>
<keyword evidence="4" id="KW-1133">Transmembrane helix</keyword>
<dbReference type="InterPro" id="IPR058636">
    <property type="entry name" value="Beta-barrel_YknX"/>
</dbReference>
<dbReference type="Gene3D" id="2.40.30.170">
    <property type="match status" value="1"/>
</dbReference>
<evidence type="ECO:0000313" key="6">
    <source>
        <dbReference type="EMBL" id="THB60446.1"/>
    </source>
</evidence>
<organism evidence="6 7">
    <name type="scientific">Vagococcus silagei</name>
    <dbReference type="NCBI Taxonomy" id="2508885"/>
    <lineage>
        <taxon>Bacteria</taxon>
        <taxon>Bacillati</taxon>
        <taxon>Bacillota</taxon>
        <taxon>Bacilli</taxon>
        <taxon>Lactobacillales</taxon>
        <taxon>Enterococcaceae</taxon>
        <taxon>Vagococcus</taxon>
    </lineage>
</organism>
<keyword evidence="4" id="KW-0812">Transmembrane</keyword>
<dbReference type="Proteomes" id="UP000310506">
    <property type="component" value="Unassembled WGS sequence"/>
</dbReference>
<dbReference type="OrthoDB" id="2155027at2"/>
<keyword evidence="4" id="KW-0472">Membrane</keyword>
<feature type="transmembrane region" description="Helical" evidence="4">
    <location>
        <begin position="25"/>
        <end position="46"/>
    </location>
</feature>
<dbReference type="EMBL" id="SDGV01000023">
    <property type="protein sequence ID" value="THB60446.1"/>
    <property type="molecule type" value="Genomic_DNA"/>
</dbReference>
<accession>A0A4S3B4V0</accession>
<keyword evidence="2" id="KW-0175">Coiled coil</keyword>
<feature type="domain" description="YknX-like beta-barrel" evidence="5">
    <location>
        <begin position="241"/>
        <end position="330"/>
    </location>
</feature>
<comment type="caution">
    <text evidence="6">The sequence shown here is derived from an EMBL/GenBank/DDBJ whole genome shotgun (WGS) entry which is preliminary data.</text>
</comment>
<dbReference type="Pfam" id="PF25990">
    <property type="entry name" value="Beta-barrel_YknX"/>
    <property type="match status" value="1"/>
</dbReference>
<reference evidence="6 7" key="1">
    <citation type="submission" date="2019-01" db="EMBL/GenBank/DDBJ databases">
        <title>Vagococcus silagei sp. nov. isolated from brewer's grain.</title>
        <authorList>
            <person name="Guu J.-R."/>
        </authorList>
    </citation>
    <scope>NUCLEOTIDE SEQUENCE [LARGE SCALE GENOMIC DNA]</scope>
    <source>
        <strain evidence="6 7">2B-2</strain>
    </source>
</reference>
<evidence type="ECO:0000256" key="1">
    <source>
        <dbReference type="ARBA" id="ARBA00004196"/>
    </source>
</evidence>
<evidence type="ECO:0000259" key="5">
    <source>
        <dbReference type="Pfam" id="PF25990"/>
    </source>
</evidence>
<name>A0A4S3B4V0_9ENTE</name>
<evidence type="ECO:0000313" key="7">
    <source>
        <dbReference type="Proteomes" id="UP000310506"/>
    </source>
</evidence>
<evidence type="ECO:0000256" key="4">
    <source>
        <dbReference type="SAM" id="Phobius"/>
    </source>
</evidence>
<evidence type="ECO:0000256" key="2">
    <source>
        <dbReference type="ARBA" id="ARBA00023054"/>
    </source>
</evidence>
<feature type="region of interest" description="Disordered" evidence="3">
    <location>
        <begin position="279"/>
        <end position="298"/>
    </location>
</feature>
<dbReference type="PANTHER" id="PTHR32347:SF14">
    <property type="entry name" value="EFFLUX SYSTEM COMPONENT YKNX-RELATED"/>
    <property type="match status" value="1"/>
</dbReference>
<keyword evidence="7" id="KW-1185">Reference proteome</keyword>
<comment type="subcellular location">
    <subcellularLocation>
        <location evidence="1">Cell envelope</location>
    </subcellularLocation>
</comment>
<dbReference type="InterPro" id="IPR050465">
    <property type="entry name" value="UPF0194_transport"/>
</dbReference>
<dbReference type="PANTHER" id="PTHR32347">
    <property type="entry name" value="EFFLUX SYSTEM COMPONENT YKNX-RELATED"/>
    <property type="match status" value="1"/>
</dbReference>
<protein>
    <submittedName>
        <fullName evidence="6">HlyD family efflux transporter periplasmic adaptor subunit</fullName>
    </submittedName>
</protein>
<gene>
    <name evidence="6" type="ORF">ESZ54_10225</name>
</gene>
<evidence type="ECO:0000256" key="3">
    <source>
        <dbReference type="SAM" id="MobiDB-lite"/>
    </source>
</evidence>
<dbReference type="AlphaFoldDB" id="A0A4S3B4V0"/>